<feature type="compositionally biased region" description="Low complexity" evidence="1">
    <location>
        <begin position="333"/>
        <end position="343"/>
    </location>
</feature>
<organism evidence="2 3">
    <name type="scientific">Gonium pectorale</name>
    <name type="common">Green alga</name>
    <dbReference type="NCBI Taxonomy" id="33097"/>
    <lineage>
        <taxon>Eukaryota</taxon>
        <taxon>Viridiplantae</taxon>
        <taxon>Chlorophyta</taxon>
        <taxon>core chlorophytes</taxon>
        <taxon>Chlorophyceae</taxon>
        <taxon>CS clade</taxon>
        <taxon>Chlamydomonadales</taxon>
        <taxon>Volvocaceae</taxon>
        <taxon>Gonium</taxon>
    </lineage>
</organism>
<feature type="region of interest" description="Disordered" evidence="1">
    <location>
        <begin position="509"/>
        <end position="535"/>
    </location>
</feature>
<name>A0A150GUL3_GONPE</name>
<reference evidence="3" key="1">
    <citation type="journal article" date="2016" name="Nat. Commun.">
        <title>The Gonium pectorale genome demonstrates co-option of cell cycle regulation during the evolution of multicellularity.</title>
        <authorList>
            <person name="Hanschen E.R."/>
            <person name="Marriage T.N."/>
            <person name="Ferris P.J."/>
            <person name="Hamaji T."/>
            <person name="Toyoda A."/>
            <person name="Fujiyama A."/>
            <person name="Neme R."/>
            <person name="Noguchi H."/>
            <person name="Minakuchi Y."/>
            <person name="Suzuki M."/>
            <person name="Kawai-Toyooka H."/>
            <person name="Smith D.R."/>
            <person name="Sparks H."/>
            <person name="Anderson J."/>
            <person name="Bakaric R."/>
            <person name="Luria V."/>
            <person name="Karger A."/>
            <person name="Kirschner M.W."/>
            <person name="Durand P.M."/>
            <person name="Michod R.E."/>
            <person name="Nozaki H."/>
            <person name="Olson B.J."/>
        </authorList>
    </citation>
    <scope>NUCLEOTIDE SEQUENCE [LARGE SCALE GENOMIC DNA]</scope>
    <source>
        <strain evidence="3">NIES-2863</strain>
    </source>
</reference>
<feature type="region of interest" description="Disordered" evidence="1">
    <location>
        <begin position="1"/>
        <end position="28"/>
    </location>
</feature>
<evidence type="ECO:0000313" key="3">
    <source>
        <dbReference type="Proteomes" id="UP000075714"/>
    </source>
</evidence>
<feature type="compositionally biased region" description="Low complexity" evidence="1">
    <location>
        <begin position="362"/>
        <end position="385"/>
    </location>
</feature>
<evidence type="ECO:0000313" key="2">
    <source>
        <dbReference type="EMBL" id="KXZ53555.1"/>
    </source>
</evidence>
<sequence>MRTRRPVRRSPARRKESRDSAIDRDDDWATSVDDLPDWNETDSDYLAELKQEAEAQTRPDASRRDITRDAVLSRCCQLYTLAELDPQTRAAVLAKLRRRAAAHAFAQAALDTPHRLRLLLWRPQAPGDRSLAQLLTEADIGRTRVTAVRNAVRRPAVPGAAAPGKQQVLGHLLGYCVADVRSCGAAAKETAKEATANTAVLSSTRAEVQFNIIEFFDTLCSGYNIGQLLYEKVGEACLAAGAAGGDSGGTDGAPAQGPGEAAAAAARPPLALWPFPYSPNNIYYWIKMERIALLGHGGLLAAFADLHGPALPPPVPAPLPPATAVVTRAAASPAASASAAAPPQRMGQRLTRRDGDGGAGRGAAASASLAAAGGSARGPGVAAEAGGRGAMGRVEARPTRPEEEGPRGAERPAGGWGGGETVLAAFRAFCIEHLMWHPAAVDAYLEAAVGATAAAEWPSAPSPPPLPPTARTIAAGAATGGAAAGMGLVAHRAEGRGAAAGCSVVGSGKGPGGGQGAAFGGKGQPRLTRALGATR</sequence>
<evidence type="ECO:0000256" key="1">
    <source>
        <dbReference type="SAM" id="MobiDB-lite"/>
    </source>
</evidence>
<accession>A0A150GUL3</accession>
<feature type="compositionally biased region" description="Basic and acidic residues" evidence="1">
    <location>
        <begin position="394"/>
        <end position="410"/>
    </location>
</feature>
<dbReference type="AlphaFoldDB" id="A0A150GUL3"/>
<keyword evidence="3" id="KW-1185">Reference proteome</keyword>
<protein>
    <submittedName>
        <fullName evidence="2">Uncharacterized protein</fullName>
    </submittedName>
</protein>
<gene>
    <name evidence="2" type="ORF">GPECTOR_6g471</name>
</gene>
<feature type="compositionally biased region" description="Gly residues" evidence="1">
    <location>
        <begin position="509"/>
        <end position="523"/>
    </location>
</feature>
<feature type="compositionally biased region" description="Basic and acidic residues" evidence="1">
    <location>
        <begin position="13"/>
        <end position="23"/>
    </location>
</feature>
<dbReference type="Proteomes" id="UP000075714">
    <property type="component" value="Unassembled WGS sequence"/>
</dbReference>
<proteinExistence type="predicted"/>
<feature type="compositionally biased region" description="Basic residues" evidence="1">
    <location>
        <begin position="1"/>
        <end position="12"/>
    </location>
</feature>
<dbReference type="EMBL" id="LSYV01000007">
    <property type="protein sequence ID" value="KXZ53555.1"/>
    <property type="molecule type" value="Genomic_DNA"/>
</dbReference>
<comment type="caution">
    <text evidence="2">The sequence shown here is derived from an EMBL/GenBank/DDBJ whole genome shotgun (WGS) entry which is preliminary data.</text>
</comment>
<feature type="region of interest" description="Disordered" evidence="1">
    <location>
        <begin position="333"/>
        <end position="417"/>
    </location>
</feature>